<organism evidence="1 2">
    <name type="scientific">Camellia lanceoleosa</name>
    <dbReference type="NCBI Taxonomy" id="1840588"/>
    <lineage>
        <taxon>Eukaryota</taxon>
        <taxon>Viridiplantae</taxon>
        <taxon>Streptophyta</taxon>
        <taxon>Embryophyta</taxon>
        <taxon>Tracheophyta</taxon>
        <taxon>Spermatophyta</taxon>
        <taxon>Magnoliopsida</taxon>
        <taxon>eudicotyledons</taxon>
        <taxon>Gunneridae</taxon>
        <taxon>Pentapetalae</taxon>
        <taxon>asterids</taxon>
        <taxon>Ericales</taxon>
        <taxon>Theaceae</taxon>
        <taxon>Camellia</taxon>
    </lineage>
</organism>
<evidence type="ECO:0000313" key="2">
    <source>
        <dbReference type="Proteomes" id="UP001060215"/>
    </source>
</evidence>
<keyword evidence="2" id="KW-1185">Reference proteome</keyword>
<proteinExistence type="predicted"/>
<reference evidence="1 2" key="1">
    <citation type="journal article" date="2022" name="Plant J.">
        <title>Chromosome-level genome of Camellia lanceoleosa provides a valuable resource for understanding genome evolution and self-incompatibility.</title>
        <authorList>
            <person name="Gong W."/>
            <person name="Xiao S."/>
            <person name="Wang L."/>
            <person name="Liao Z."/>
            <person name="Chang Y."/>
            <person name="Mo W."/>
            <person name="Hu G."/>
            <person name="Li W."/>
            <person name="Zhao G."/>
            <person name="Zhu H."/>
            <person name="Hu X."/>
            <person name="Ji K."/>
            <person name="Xiang X."/>
            <person name="Song Q."/>
            <person name="Yuan D."/>
            <person name="Jin S."/>
            <person name="Zhang L."/>
        </authorList>
    </citation>
    <scope>NUCLEOTIDE SEQUENCE [LARGE SCALE GENOMIC DNA]</scope>
    <source>
        <strain evidence="1">SQ_2022a</strain>
    </source>
</reference>
<comment type="caution">
    <text evidence="1">The sequence shown here is derived from an EMBL/GenBank/DDBJ whole genome shotgun (WGS) entry which is preliminary data.</text>
</comment>
<sequence length="88" mass="10366">MRLAGIEDTTKLLEKQLGSKMSKMILEEALMLVQAFSHYLTLMGIVVTHHRQFHKSSFDKSDLFFLYMLHPLFFNIQKQEFEIEATQD</sequence>
<name>A0ACC0GMT7_9ERIC</name>
<dbReference type="EMBL" id="CM045766">
    <property type="protein sequence ID" value="KAI8002463.1"/>
    <property type="molecule type" value="Genomic_DNA"/>
</dbReference>
<evidence type="ECO:0000313" key="1">
    <source>
        <dbReference type="EMBL" id="KAI8002463.1"/>
    </source>
</evidence>
<gene>
    <name evidence="1" type="ORF">LOK49_LG08G02233</name>
</gene>
<accession>A0ACC0GMT7</accession>
<dbReference type="Proteomes" id="UP001060215">
    <property type="component" value="Chromosome 9"/>
</dbReference>
<protein>
    <submittedName>
        <fullName evidence="1">Phosphoenolpyruvate carboxylase 4</fullName>
    </submittedName>
</protein>